<dbReference type="GO" id="GO:0008270">
    <property type="term" value="F:zinc ion binding"/>
    <property type="evidence" value="ECO:0007669"/>
    <property type="project" value="UniProtKB-KW"/>
</dbReference>
<evidence type="ECO:0000256" key="4">
    <source>
        <dbReference type="ARBA" id="ARBA00022771"/>
    </source>
</evidence>
<dbReference type="InterPro" id="IPR013087">
    <property type="entry name" value="Znf_C2H2_type"/>
</dbReference>
<dbReference type="GO" id="GO:0001227">
    <property type="term" value="F:DNA-binding transcription repressor activity, RNA polymerase II-specific"/>
    <property type="evidence" value="ECO:0007669"/>
    <property type="project" value="TreeGrafter"/>
</dbReference>
<dbReference type="InterPro" id="IPR042972">
    <property type="entry name" value="INSM1/2"/>
</dbReference>
<comment type="caution">
    <text evidence="11">The sequence shown here is derived from an EMBL/GenBank/DDBJ whole genome shotgun (WGS) entry which is preliminary data.</text>
</comment>
<reference evidence="11" key="1">
    <citation type="submission" date="2021-02" db="EMBL/GenBank/DDBJ databases">
        <authorList>
            <person name="Nowell W R."/>
        </authorList>
    </citation>
    <scope>NUCLEOTIDE SEQUENCE</scope>
</reference>
<feature type="non-terminal residue" evidence="11">
    <location>
        <position position="1"/>
    </location>
</feature>
<dbReference type="SMART" id="SM00355">
    <property type="entry name" value="ZnF_C2H2"/>
    <property type="match status" value="2"/>
</dbReference>
<evidence type="ECO:0000256" key="2">
    <source>
        <dbReference type="ARBA" id="ARBA00022723"/>
    </source>
</evidence>
<evidence type="ECO:0000256" key="5">
    <source>
        <dbReference type="ARBA" id="ARBA00022833"/>
    </source>
</evidence>
<keyword evidence="7" id="KW-0804">Transcription</keyword>
<protein>
    <recommendedName>
        <fullName evidence="10">C2H2-type domain-containing protein</fullName>
    </recommendedName>
</protein>
<keyword evidence="6" id="KW-0805">Transcription regulation</keyword>
<gene>
    <name evidence="11" type="ORF">SMN809_LOCUS65459</name>
</gene>
<dbReference type="GO" id="GO:0017053">
    <property type="term" value="C:transcription repressor complex"/>
    <property type="evidence" value="ECO:0007669"/>
    <property type="project" value="TreeGrafter"/>
</dbReference>
<dbReference type="EMBL" id="CAJOBI010310850">
    <property type="protein sequence ID" value="CAF5170511.1"/>
    <property type="molecule type" value="Genomic_DNA"/>
</dbReference>
<feature type="domain" description="C2H2-type" evidence="10">
    <location>
        <begin position="122"/>
        <end position="148"/>
    </location>
</feature>
<evidence type="ECO:0000256" key="3">
    <source>
        <dbReference type="ARBA" id="ARBA00022737"/>
    </source>
</evidence>
<evidence type="ECO:0000256" key="7">
    <source>
        <dbReference type="ARBA" id="ARBA00023163"/>
    </source>
</evidence>
<keyword evidence="3" id="KW-0677">Repeat</keyword>
<dbReference type="Proteomes" id="UP000676336">
    <property type="component" value="Unassembled WGS sequence"/>
</dbReference>
<dbReference type="PANTHER" id="PTHR15065">
    <property type="entry name" value="INSULINOMA-ASSOCIATED 1"/>
    <property type="match status" value="1"/>
</dbReference>
<evidence type="ECO:0000259" key="10">
    <source>
        <dbReference type="PROSITE" id="PS50157"/>
    </source>
</evidence>
<keyword evidence="5" id="KW-0862">Zinc</keyword>
<keyword evidence="4 9" id="KW-0863">Zinc-finger</keyword>
<organism evidence="11 12">
    <name type="scientific">Rotaria magnacalcarata</name>
    <dbReference type="NCBI Taxonomy" id="392030"/>
    <lineage>
        <taxon>Eukaryota</taxon>
        <taxon>Metazoa</taxon>
        <taxon>Spiralia</taxon>
        <taxon>Gnathifera</taxon>
        <taxon>Rotifera</taxon>
        <taxon>Eurotatoria</taxon>
        <taxon>Bdelloidea</taxon>
        <taxon>Philodinida</taxon>
        <taxon>Philodinidae</taxon>
        <taxon>Rotaria</taxon>
    </lineage>
</organism>
<evidence type="ECO:0000256" key="1">
    <source>
        <dbReference type="ARBA" id="ARBA00004123"/>
    </source>
</evidence>
<dbReference type="FunFam" id="3.30.160.60:FF:001896">
    <property type="entry name" value="insulinoma-associated protein 1b"/>
    <property type="match status" value="1"/>
</dbReference>
<evidence type="ECO:0000256" key="6">
    <source>
        <dbReference type="ARBA" id="ARBA00023015"/>
    </source>
</evidence>
<dbReference type="GO" id="GO:0005634">
    <property type="term" value="C:nucleus"/>
    <property type="evidence" value="ECO:0007669"/>
    <property type="project" value="UniProtKB-SubCell"/>
</dbReference>
<evidence type="ECO:0000313" key="11">
    <source>
        <dbReference type="EMBL" id="CAF5170511.1"/>
    </source>
</evidence>
<evidence type="ECO:0000313" key="12">
    <source>
        <dbReference type="Proteomes" id="UP000676336"/>
    </source>
</evidence>
<dbReference type="PROSITE" id="PS00028">
    <property type="entry name" value="ZINC_FINGER_C2H2_1"/>
    <property type="match status" value="1"/>
</dbReference>
<dbReference type="PROSITE" id="PS50157">
    <property type="entry name" value="ZINC_FINGER_C2H2_2"/>
    <property type="match status" value="1"/>
</dbReference>
<keyword evidence="8" id="KW-0539">Nucleus</keyword>
<dbReference type="SUPFAM" id="SSF57667">
    <property type="entry name" value="beta-beta-alpha zinc fingers"/>
    <property type="match status" value="1"/>
</dbReference>
<proteinExistence type="predicted"/>
<name>A0A8S3GPY1_9BILA</name>
<sequence length="148" mass="17133">MEISSKKRPANLLTHDKHSLDLMNQIKKKKKISSSSSSLSINGSPIAGTRITDWEEYEKWKEVRGDIEPTMNYVEITTEAIDELRKIKNIIGDYVCQLCKVKYENAFALAMHKCPRVVHIEFRCPECDKTFNCPANLASHRRWHKPQT</sequence>
<comment type="subcellular location">
    <subcellularLocation>
        <location evidence="1">Nucleus</location>
    </subcellularLocation>
</comment>
<accession>A0A8S3GPY1</accession>
<dbReference type="InterPro" id="IPR036236">
    <property type="entry name" value="Znf_C2H2_sf"/>
</dbReference>
<keyword evidence="2" id="KW-0479">Metal-binding</keyword>
<dbReference type="GO" id="GO:0030182">
    <property type="term" value="P:neuron differentiation"/>
    <property type="evidence" value="ECO:0007669"/>
    <property type="project" value="TreeGrafter"/>
</dbReference>
<dbReference type="AlphaFoldDB" id="A0A8S3GPY1"/>
<evidence type="ECO:0000256" key="9">
    <source>
        <dbReference type="PROSITE-ProRule" id="PRU00042"/>
    </source>
</evidence>
<evidence type="ECO:0000256" key="8">
    <source>
        <dbReference type="ARBA" id="ARBA00023242"/>
    </source>
</evidence>
<dbReference type="PANTHER" id="PTHR15065:SF4">
    <property type="entry name" value="LD18634P"/>
    <property type="match status" value="1"/>
</dbReference>
<dbReference type="GO" id="GO:0000978">
    <property type="term" value="F:RNA polymerase II cis-regulatory region sequence-specific DNA binding"/>
    <property type="evidence" value="ECO:0007669"/>
    <property type="project" value="TreeGrafter"/>
</dbReference>
<dbReference type="GO" id="GO:0010564">
    <property type="term" value="P:regulation of cell cycle process"/>
    <property type="evidence" value="ECO:0007669"/>
    <property type="project" value="TreeGrafter"/>
</dbReference>
<dbReference type="Gene3D" id="3.30.160.60">
    <property type="entry name" value="Classic Zinc Finger"/>
    <property type="match status" value="1"/>
</dbReference>
<dbReference type="Pfam" id="PF00096">
    <property type="entry name" value="zf-C2H2"/>
    <property type="match status" value="1"/>
</dbReference>